<organism evidence="1 2">
    <name type="scientific">Reticulibacter mediterranei</name>
    <dbReference type="NCBI Taxonomy" id="2778369"/>
    <lineage>
        <taxon>Bacteria</taxon>
        <taxon>Bacillati</taxon>
        <taxon>Chloroflexota</taxon>
        <taxon>Ktedonobacteria</taxon>
        <taxon>Ktedonobacterales</taxon>
        <taxon>Reticulibacteraceae</taxon>
        <taxon>Reticulibacter</taxon>
    </lineage>
</organism>
<dbReference type="AlphaFoldDB" id="A0A8J3IVR9"/>
<evidence type="ECO:0000313" key="1">
    <source>
        <dbReference type="EMBL" id="GHO98749.1"/>
    </source>
</evidence>
<dbReference type="RefSeq" id="WP_220209445.1">
    <property type="nucleotide sequence ID" value="NZ_BNJK01000002.1"/>
</dbReference>
<sequence>MKKLSTSQRLLEQVQDERSKRVIFVSHCLLNENTRYLGGAFQRGCVDEIVDGLQQEGLGLCQMHCPEQRAWGGVLKRSLLPLYGSKGTLLYWLRHLLLPLFLRYTQWRYRSLAKEVVRDIEDYVRSGFEVAGIVGVGGSPSCGVCSSLDLRRSLEVVARCPLARLDRRVINEEAVAGCLSAGEGLFIAALQRQLRRRHLTIRWYEHDLLSEITGQPLRLQRKESE</sequence>
<protein>
    <recommendedName>
        <fullName evidence="3">DUF523 domain-containing protein</fullName>
    </recommendedName>
</protein>
<comment type="caution">
    <text evidence="1">The sequence shown here is derived from an EMBL/GenBank/DDBJ whole genome shotgun (WGS) entry which is preliminary data.</text>
</comment>
<dbReference type="EMBL" id="BNJK01000002">
    <property type="protein sequence ID" value="GHO98749.1"/>
    <property type="molecule type" value="Genomic_DNA"/>
</dbReference>
<gene>
    <name evidence="1" type="ORF">KSF_087970</name>
</gene>
<proteinExistence type="predicted"/>
<dbReference type="Proteomes" id="UP000597444">
    <property type="component" value="Unassembled WGS sequence"/>
</dbReference>
<evidence type="ECO:0008006" key="3">
    <source>
        <dbReference type="Google" id="ProtNLM"/>
    </source>
</evidence>
<evidence type="ECO:0000313" key="2">
    <source>
        <dbReference type="Proteomes" id="UP000597444"/>
    </source>
</evidence>
<accession>A0A8J3IVR9</accession>
<keyword evidence="2" id="KW-1185">Reference proteome</keyword>
<reference evidence="1" key="1">
    <citation type="submission" date="2020-10" db="EMBL/GenBank/DDBJ databases">
        <title>Taxonomic study of unclassified bacteria belonging to the class Ktedonobacteria.</title>
        <authorList>
            <person name="Yabe S."/>
            <person name="Wang C.M."/>
            <person name="Zheng Y."/>
            <person name="Sakai Y."/>
            <person name="Cavaletti L."/>
            <person name="Monciardini P."/>
            <person name="Donadio S."/>
        </authorList>
    </citation>
    <scope>NUCLEOTIDE SEQUENCE</scope>
    <source>
        <strain evidence="1">ID150040</strain>
    </source>
</reference>
<name>A0A8J3IVR9_9CHLR</name>